<proteinExistence type="predicted"/>
<organism evidence="2 3">
    <name type="scientific">Actinomyces marmotae</name>
    <dbReference type="NCBI Taxonomy" id="2737173"/>
    <lineage>
        <taxon>Bacteria</taxon>
        <taxon>Bacillati</taxon>
        <taxon>Actinomycetota</taxon>
        <taxon>Actinomycetes</taxon>
        <taxon>Actinomycetales</taxon>
        <taxon>Actinomycetaceae</taxon>
        <taxon>Actinomyces</taxon>
    </lineage>
</organism>
<dbReference type="RefSeq" id="WP_159522489.1">
    <property type="nucleotide sequence ID" value="NZ_CP053642.1"/>
</dbReference>
<sequence length="235" mass="23744">MKMTRPLATVAALALTLPLAACSSDKSEDASPTSSATATTATAMASADAMASSSSAAPAASADGQEVTASTAGVTFLAPSNWMVLSDPSNLDENTLSAAAKAVGQDPAIYKANLKQVDLLVSSTEVKEIGSTPFTDSILVARQTLPGSQVPADEMSAAQFAKVTGASSMTKYEKVSTTNGEATVVHYGVTMKDGTAYGAVVFAPASDGDYAVITINATEASTVNELVTQVTSSVK</sequence>
<dbReference type="KEGG" id="amam:HPC72_09375"/>
<feature type="signal peptide" evidence="1">
    <location>
        <begin position="1"/>
        <end position="23"/>
    </location>
</feature>
<accession>A0A6M8BAA7</accession>
<keyword evidence="3" id="KW-1185">Reference proteome</keyword>
<dbReference type="AlphaFoldDB" id="A0A6M8BAA7"/>
<keyword evidence="1" id="KW-0732">Signal</keyword>
<dbReference type="EMBL" id="CP053642">
    <property type="protein sequence ID" value="QKD80391.1"/>
    <property type="molecule type" value="Genomic_DNA"/>
</dbReference>
<evidence type="ECO:0008006" key="4">
    <source>
        <dbReference type="Google" id="ProtNLM"/>
    </source>
</evidence>
<reference evidence="2 3" key="1">
    <citation type="submission" date="2020-05" db="EMBL/GenBank/DDBJ databases">
        <title>Actinomyces sp. zg-325.</title>
        <authorList>
            <person name="Yang C."/>
        </authorList>
    </citation>
    <scope>NUCLEOTIDE SEQUENCE [LARGE SCALE GENOMIC DNA]</scope>
    <source>
        <strain evidence="3">zg-325</strain>
    </source>
</reference>
<dbReference type="Proteomes" id="UP000504752">
    <property type="component" value="Chromosome"/>
</dbReference>
<evidence type="ECO:0000256" key="1">
    <source>
        <dbReference type="SAM" id="SignalP"/>
    </source>
</evidence>
<name>A0A6M8BAA7_9ACTO</name>
<gene>
    <name evidence="2" type="ORF">HPC72_09375</name>
</gene>
<evidence type="ECO:0000313" key="3">
    <source>
        <dbReference type="Proteomes" id="UP000504752"/>
    </source>
</evidence>
<evidence type="ECO:0000313" key="2">
    <source>
        <dbReference type="EMBL" id="QKD80391.1"/>
    </source>
</evidence>
<feature type="chain" id="PRO_5039311189" description="Lipoprotein" evidence="1">
    <location>
        <begin position="24"/>
        <end position="235"/>
    </location>
</feature>
<protein>
    <recommendedName>
        <fullName evidence="4">Lipoprotein</fullName>
    </recommendedName>
</protein>